<comment type="caution">
    <text evidence="1">The sequence shown here is derived from an EMBL/GenBank/DDBJ whole genome shotgun (WGS) entry which is preliminary data.</text>
</comment>
<evidence type="ECO:0000313" key="1">
    <source>
        <dbReference type="EMBL" id="MCP1381952.1"/>
    </source>
</evidence>
<gene>
    <name evidence="1" type="ORF">NCI00_05925</name>
</gene>
<dbReference type="EMBL" id="JAMZEL010000002">
    <property type="protein sequence ID" value="MCP1381952.1"/>
    <property type="molecule type" value="Genomic_DNA"/>
</dbReference>
<name>A0ABT1FJK0_9BACT</name>
<accession>A0ABT1FJK0</accession>
<evidence type="ECO:0000313" key="2">
    <source>
        <dbReference type="Proteomes" id="UP001204772"/>
    </source>
</evidence>
<sequence length="208" mass="23726">MLKTAISLILFYLSITITQAQSKKNKWYLGVGLAENYAFATIPNSKGAWSYLVEMPTIGYLIKENLAVSLGTSVHIPPKSILRLFDDPPIIYCINPALRYYFGKKDFKPYAQLLYRFGRENLGKYELRNPNGQLETYEYINRVQVIQIGGGAAYFFTPKMSIDLGIYLDKMFRRAKETYPDFITGAPLSPKTQKGTNSGFRLGLCFYF</sequence>
<dbReference type="RefSeq" id="WP_253526042.1">
    <property type="nucleotide sequence ID" value="NZ_JAMZEL010000002.1"/>
</dbReference>
<reference evidence="1 2" key="1">
    <citation type="submission" date="2022-06" db="EMBL/GenBank/DDBJ databases">
        <title>Runella sp. S5 genome sequencing.</title>
        <authorList>
            <person name="Park S."/>
        </authorList>
    </citation>
    <scope>NUCLEOTIDE SEQUENCE [LARGE SCALE GENOMIC DNA]</scope>
    <source>
        <strain evidence="1 2">S5</strain>
    </source>
</reference>
<dbReference type="Proteomes" id="UP001204772">
    <property type="component" value="Unassembled WGS sequence"/>
</dbReference>
<keyword evidence="2" id="KW-1185">Reference proteome</keyword>
<protein>
    <recommendedName>
        <fullName evidence="3">Outer membrane protein beta-barrel domain-containing protein</fullName>
    </recommendedName>
</protein>
<proteinExistence type="predicted"/>
<evidence type="ECO:0008006" key="3">
    <source>
        <dbReference type="Google" id="ProtNLM"/>
    </source>
</evidence>
<organism evidence="1 2">
    <name type="scientific">Runella salmonicolor</name>
    <dbReference type="NCBI Taxonomy" id="2950278"/>
    <lineage>
        <taxon>Bacteria</taxon>
        <taxon>Pseudomonadati</taxon>
        <taxon>Bacteroidota</taxon>
        <taxon>Cytophagia</taxon>
        <taxon>Cytophagales</taxon>
        <taxon>Spirosomataceae</taxon>
        <taxon>Runella</taxon>
    </lineage>
</organism>